<sequence>MDAFVPSNHFTVLRITVWVADLVVREVNSTDWSAAVKPAASDDVECDLFASDGEGDPDAEKVRAQRLAEYEAKKSKKPAETAKSNIILDGEPWGDDTDLRDMENLVRSIKADGLYWDQSKFVPLAYGIKKLQICCVVDDKGSAIMHEVNAL</sequence>
<organism evidence="7 8">
    <name type="scientific">Paragonimus westermani</name>
    <dbReference type="NCBI Taxonomy" id="34504"/>
    <lineage>
        <taxon>Eukaryota</taxon>
        <taxon>Metazoa</taxon>
        <taxon>Spiralia</taxon>
        <taxon>Lophotrochozoa</taxon>
        <taxon>Platyhelminthes</taxon>
        <taxon>Trematoda</taxon>
        <taxon>Digenea</taxon>
        <taxon>Plagiorchiida</taxon>
        <taxon>Troglotremata</taxon>
        <taxon>Troglotrematidae</taxon>
        <taxon>Paragonimus</taxon>
    </lineage>
</organism>
<feature type="region of interest" description="Disordered" evidence="4">
    <location>
        <begin position="71"/>
        <end position="90"/>
    </location>
</feature>
<dbReference type="InterPro" id="IPR014038">
    <property type="entry name" value="EF1B_bsu/dsu_GNE"/>
</dbReference>
<dbReference type="EMBL" id="QNGE01000796">
    <property type="protein sequence ID" value="KAA3679254.1"/>
    <property type="molecule type" value="Genomic_DNA"/>
</dbReference>
<evidence type="ECO:0000256" key="2">
    <source>
        <dbReference type="ARBA" id="ARBA00022768"/>
    </source>
</evidence>
<comment type="caution">
    <text evidence="7">The sequence shown here is derived from an EMBL/GenBank/DDBJ whole genome shotgun (WGS) entry which is preliminary data.</text>
</comment>
<dbReference type="PANTHER" id="PTHR11595:SF21">
    <property type="entry name" value="ELONGATION FACTOR 1-BETA"/>
    <property type="match status" value="1"/>
</dbReference>
<feature type="compositionally biased region" description="Basic and acidic residues" evidence="4">
    <location>
        <begin position="71"/>
        <end position="80"/>
    </location>
</feature>
<evidence type="ECO:0000256" key="1">
    <source>
        <dbReference type="ARBA" id="ARBA00007411"/>
    </source>
</evidence>
<dbReference type="SMART" id="SM01182">
    <property type="entry name" value="EF-1_beta_acid"/>
    <property type="match status" value="1"/>
</dbReference>
<dbReference type="GO" id="GO:0003746">
    <property type="term" value="F:translation elongation factor activity"/>
    <property type="evidence" value="ECO:0007669"/>
    <property type="project" value="UniProtKB-KW"/>
</dbReference>
<evidence type="ECO:0000313" key="8">
    <source>
        <dbReference type="Proteomes" id="UP000324629"/>
    </source>
</evidence>
<protein>
    <submittedName>
        <fullName evidence="7">Elongation factor 1-beta</fullName>
    </submittedName>
</protein>
<evidence type="ECO:0000259" key="6">
    <source>
        <dbReference type="SMART" id="SM01182"/>
    </source>
</evidence>
<dbReference type="SUPFAM" id="SSF54984">
    <property type="entry name" value="eEF-1beta-like"/>
    <property type="match status" value="1"/>
</dbReference>
<dbReference type="SMART" id="SM00888">
    <property type="entry name" value="EF1_GNE"/>
    <property type="match status" value="1"/>
</dbReference>
<comment type="similarity">
    <text evidence="1">Belongs to the EF-1-beta/EF-1-delta family.</text>
</comment>
<reference evidence="7 8" key="1">
    <citation type="journal article" date="2019" name="Gigascience">
        <title>Whole-genome sequence of the oriental lung fluke Paragonimus westermani.</title>
        <authorList>
            <person name="Oey H."/>
            <person name="Zakrzewski M."/>
            <person name="Narain K."/>
            <person name="Devi K.R."/>
            <person name="Agatsuma T."/>
            <person name="Nawaratna S."/>
            <person name="Gobert G.N."/>
            <person name="Jones M.K."/>
            <person name="Ragan M.A."/>
            <person name="McManus D.P."/>
            <person name="Krause L."/>
        </authorList>
    </citation>
    <scope>NUCLEOTIDE SEQUENCE [LARGE SCALE GENOMIC DNA]</scope>
    <source>
        <strain evidence="7 8">IND2009</strain>
    </source>
</reference>
<dbReference type="GO" id="GO:0005829">
    <property type="term" value="C:cytosol"/>
    <property type="evidence" value="ECO:0007669"/>
    <property type="project" value="TreeGrafter"/>
</dbReference>
<gene>
    <name evidence="7" type="ORF">DEA37_0014989</name>
</gene>
<dbReference type="InterPro" id="IPR014717">
    <property type="entry name" value="Transl_elong_EF1B/ribsomal_bS6"/>
</dbReference>
<dbReference type="CDD" id="cd00292">
    <property type="entry name" value="EF1B"/>
    <property type="match status" value="1"/>
</dbReference>
<dbReference type="InterPro" id="IPR036219">
    <property type="entry name" value="eEF-1beta-like_sf"/>
</dbReference>
<evidence type="ECO:0000256" key="4">
    <source>
        <dbReference type="SAM" id="MobiDB-lite"/>
    </source>
</evidence>
<name>A0A5J4NUU3_9TREM</name>
<dbReference type="Proteomes" id="UP000324629">
    <property type="component" value="Unassembled WGS sequence"/>
</dbReference>
<dbReference type="InterPro" id="IPR049720">
    <property type="entry name" value="EF1B_bsu/dsu"/>
</dbReference>
<evidence type="ECO:0000259" key="5">
    <source>
        <dbReference type="SMART" id="SM00888"/>
    </source>
</evidence>
<dbReference type="GO" id="GO:0005853">
    <property type="term" value="C:eukaryotic translation elongation factor 1 complex"/>
    <property type="evidence" value="ECO:0007669"/>
    <property type="project" value="InterPro"/>
</dbReference>
<keyword evidence="8" id="KW-1185">Reference proteome</keyword>
<dbReference type="Gene3D" id="3.30.70.60">
    <property type="match status" value="1"/>
</dbReference>
<dbReference type="FunFam" id="3.30.70.60:FF:000001">
    <property type="entry name" value="Elongation factor 1-beta 1 like"/>
    <property type="match status" value="1"/>
</dbReference>
<keyword evidence="3" id="KW-0648">Protein biosynthesis</keyword>
<keyword evidence="2 7" id="KW-0251">Elongation factor</keyword>
<proteinExistence type="inferred from homology"/>
<feature type="domain" description="Elongation factor 1 beta central acidic region eukaryote" evidence="6">
    <location>
        <begin position="48"/>
        <end position="74"/>
    </location>
</feature>
<evidence type="ECO:0000313" key="7">
    <source>
        <dbReference type="EMBL" id="KAA3679254.1"/>
    </source>
</evidence>
<dbReference type="AlphaFoldDB" id="A0A5J4NUU3"/>
<dbReference type="InterPro" id="IPR018940">
    <property type="entry name" value="EF-1_beta_acid_region_euk"/>
</dbReference>
<dbReference type="Pfam" id="PF10587">
    <property type="entry name" value="EF-1_beta_acid"/>
    <property type="match status" value="1"/>
</dbReference>
<evidence type="ECO:0000256" key="3">
    <source>
        <dbReference type="ARBA" id="ARBA00022917"/>
    </source>
</evidence>
<dbReference type="GO" id="GO:0005085">
    <property type="term" value="F:guanyl-nucleotide exchange factor activity"/>
    <property type="evidence" value="ECO:0007669"/>
    <property type="project" value="TreeGrafter"/>
</dbReference>
<accession>A0A5J4NUU3</accession>
<dbReference type="PANTHER" id="PTHR11595">
    <property type="entry name" value="EF-HAND AND COILED-COIL DOMAIN-CONTAINING FAMILY MEMBER"/>
    <property type="match status" value="1"/>
</dbReference>
<feature type="domain" description="Translation elongation factor EF1B beta/delta subunit guanine nucleotide exchange" evidence="5">
    <location>
        <begin position="83"/>
        <end position="151"/>
    </location>
</feature>
<dbReference type="Pfam" id="PF00736">
    <property type="entry name" value="EF1_GNE"/>
    <property type="match status" value="1"/>
</dbReference>